<proteinExistence type="evidence at transcript level"/>
<dbReference type="EMBL" id="JX052291">
    <property type="protein sequence ID" value="AFK10519.1"/>
    <property type="molecule type" value="mRNA"/>
</dbReference>
<dbReference type="PANTHER" id="PTHR48465">
    <property type="entry name" value="PROTEIN SSUH2 HOMOLOG"/>
    <property type="match status" value="1"/>
</dbReference>
<dbReference type="AlphaFoldDB" id="K4FT58"/>
<accession>K4FT58</accession>
<dbReference type="PANTHER" id="PTHR48465:SF1">
    <property type="entry name" value="PROTEIN SSUH2 HOMOLOG"/>
    <property type="match status" value="1"/>
</dbReference>
<evidence type="ECO:0008006" key="3">
    <source>
        <dbReference type="Google" id="ProtNLM"/>
    </source>
</evidence>
<feature type="region of interest" description="Disordered" evidence="1">
    <location>
        <begin position="18"/>
        <end position="48"/>
    </location>
</feature>
<sequence length="391" mass="43888">MDSQPLLSDAKEVYGISDPQILPFPSNAATASGTQCEDGPTAPPADMLDEVAGYEGTIAGGGEERYLPPPVVMPEDATRDLPAPRQDWRIPSISEDTAREAFIQFATTKWCYSTHPAKEMVFVDLKPFNTYRYSLESFTESRSTEWTTEPYHGQFVDSYLCGVPPPPWNIIVERPPMFQKNCEKVPVPHTSSVKGCHTCLTLGRCPCRKCTATGKVRCWICSGRGYRLEDSQCSGCLGTGFQRCRSCSGQRTLPCGTCKQKGQLLVFIQLTVKWGTHVYQQVADQQCPLPSVLYEKVTGQLVFDDEQWKVKPILGFPEPQINQASQTAIENHQIQIAGISRIIRQRQKIEHIPVTLVDYKWKEKDFSYFVYGVENKVYAPDYPAKCCCTIL</sequence>
<protein>
    <recommendedName>
        <fullName evidence="3">Protein SSUH2 homolog</fullName>
    </recommendedName>
</protein>
<evidence type="ECO:0000256" key="1">
    <source>
        <dbReference type="SAM" id="MobiDB-lite"/>
    </source>
</evidence>
<evidence type="ECO:0000313" key="2">
    <source>
        <dbReference type="EMBL" id="AFK10519.1"/>
    </source>
</evidence>
<dbReference type="InterPro" id="IPR052789">
    <property type="entry name" value="SSUH2_homolog"/>
</dbReference>
<reference evidence="2" key="1">
    <citation type="journal article" date="2012" name="PLoS ONE">
        <title>Sequencing and Analysis of Full-Length cDNAs, 5'-ESTs and 3'-ESTs from a Cartilaginous Fish, the Elephant Shark (Callorhinchus milii).</title>
        <authorList>
            <person name="Tan Y.Y."/>
            <person name="Kodzius R."/>
            <person name="Tay B.H."/>
            <person name="Tay A."/>
            <person name="Brenner S."/>
            <person name="Venkatesh B."/>
        </authorList>
    </citation>
    <scope>NUCLEOTIDE SEQUENCE</scope>
    <source>
        <tissue evidence="2">Gills</tissue>
    </source>
</reference>
<name>K4FT58_CALMI</name>
<organism evidence="2">
    <name type="scientific">Callorhinchus milii</name>
    <name type="common">Ghost shark</name>
    <dbReference type="NCBI Taxonomy" id="7868"/>
    <lineage>
        <taxon>Eukaryota</taxon>
        <taxon>Metazoa</taxon>
        <taxon>Chordata</taxon>
        <taxon>Craniata</taxon>
        <taxon>Vertebrata</taxon>
        <taxon>Chondrichthyes</taxon>
        <taxon>Holocephali</taxon>
        <taxon>Chimaeriformes</taxon>
        <taxon>Callorhinchidae</taxon>
        <taxon>Callorhinchus</taxon>
    </lineage>
</organism>